<sequence>MTNYLGYQRKPHYYETDQMGIVHHSNYIRWFEEARADLLDFMDLPYHTIEEAGIIIPVLDVSCQYKGMVHYGDQLTIQVYVEQYTGTRFQFRYEIINEQTKKLVTTGTSSHCFLDQVRQRPLSLKRSYPEFHARFIEQFGEK</sequence>
<gene>
    <name evidence="3" type="ORF">I573_00614</name>
</gene>
<dbReference type="GO" id="GO:0047617">
    <property type="term" value="F:fatty acyl-CoA hydrolase activity"/>
    <property type="evidence" value="ECO:0007669"/>
    <property type="project" value="TreeGrafter"/>
</dbReference>
<proteinExistence type="inferred from homology"/>
<evidence type="ECO:0000313" key="3">
    <source>
        <dbReference type="EMBL" id="EOT87558.1"/>
    </source>
</evidence>
<evidence type="ECO:0000313" key="4">
    <source>
        <dbReference type="Proteomes" id="UP000015961"/>
    </source>
</evidence>
<dbReference type="EMBL" id="ASWO01000001">
    <property type="protein sequence ID" value="EOT87558.1"/>
    <property type="molecule type" value="Genomic_DNA"/>
</dbReference>
<dbReference type="eggNOG" id="COG0824">
    <property type="taxonomic scope" value="Bacteria"/>
</dbReference>
<keyword evidence="2" id="KW-0378">Hydrolase</keyword>
<evidence type="ECO:0000256" key="1">
    <source>
        <dbReference type="ARBA" id="ARBA00005953"/>
    </source>
</evidence>
<accession>S0LAT3</accession>
<dbReference type="SUPFAM" id="SSF54637">
    <property type="entry name" value="Thioesterase/thiol ester dehydrase-isomerase"/>
    <property type="match status" value="1"/>
</dbReference>
<comment type="caution">
    <text evidence="3">The sequence shown here is derived from an EMBL/GenBank/DDBJ whole genome shotgun (WGS) entry which is preliminary data.</text>
</comment>
<name>S0LAT3_9ENTE</name>
<dbReference type="CDD" id="cd00586">
    <property type="entry name" value="4HBT"/>
    <property type="match status" value="1"/>
</dbReference>
<dbReference type="RefSeq" id="WP_016185112.1">
    <property type="nucleotide sequence ID" value="NZ_ASWO01000001.1"/>
</dbReference>
<organism evidence="3 4">
    <name type="scientific">Enterococcus sulfureus ATCC 49903</name>
    <dbReference type="NCBI Taxonomy" id="1140003"/>
    <lineage>
        <taxon>Bacteria</taxon>
        <taxon>Bacillati</taxon>
        <taxon>Bacillota</taxon>
        <taxon>Bacilli</taxon>
        <taxon>Lactobacillales</taxon>
        <taxon>Enterococcaceae</taxon>
        <taxon>Enterococcus</taxon>
    </lineage>
</organism>
<dbReference type="AlphaFoldDB" id="S0LAT3"/>
<keyword evidence="4" id="KW-1185">Reference proteome</keyword>
<comment type="similarity">
    <text evidence="1">Belongs to the 4-hydroxybenzoyl-CoA thioesterase family.</text>
</comment>
<dbReference type="InterPro" id="IPR029069">
    <property type="entry name" value="HotDog_dom_sf"/>
</dbReference>
<dbReference type="Pfam" id="PF13279">
    <property type="entry name" value="4HBT_2"/>
    <property type="match status" value="1"/>
</dbReference>
<dbReference type="OrthoDB" id="9800856at2"/>
<dbReference type="PANTHER" id="PTHR31793:SF27">
    <property type="entry name" value="NOVEL THIOESTERASE SUPERFAMILY DOMAIN AND SAPOSIN A-TYPE DOMAIN CONTAINING PROTEIN (0610012H03RIK)"/>
    <property type="match status" value="1"/>
</dbReference>
<dbReference type="STRING" id="1140003.OMY_00621"/>
<evidence type="ECO:0000256" key="2">
    <source>
        <dbReference type="ARBA" id="ARBA00022801"/>
    </source>
</evidence>
<dbReference type="PATRIC" id="fig|1140003.3.peg.615"/>
<dbReference type="NCBIfam" id="TIGR00051">
    <property type="entry name" value="YbgC/FadM family acyl-CoA thioesterase"/>
    <property type="match status" value="1"/>
</dbReference>
<reference evidence="3 4" key="1">
    <citation type="submission" date="2013-03" db="EMBL/GenBank/DDBJ databases">
        <title>The Genome Sequence of Enterococcus sulfureus ATCC_49903 (PacBio/Illumina hybrid assembly).</title>
        <authorList>
            <consortium name="The Broad Institute Genomics Platform"/>
            <consortium name="The Broad Institute Genome Sequencing Center for Infectious Disease"/>
            <person name="Earl A."/>
            <person name="Russ C."/>
            <person name="Gilmore M."/>
            <person name="Surin D."/>
            <person name="Walker B."/>
            <person name="Young S."/>
            <person name="Zeng Q."/>
            <person name="Gargeya S."/>
            <person name="Fitzgerald M."/>
            <person name="Haas B."/>
            <person name="Abouelleil A."/>
            <person name="Allen A.W."/>
            <person name="Alvarado L."/>
            <person name="Arachchi H.M."/>
            <person name="Berlin A.M."/>
            <person name="Chapman S.B."/>
            <person name="Gainer-Dewar J."/>
            <person name="Goldberg J."/>
            <person name="Griggs A."/>
            <person name="Gujja S."/>
            <person name="Hansen M."/>
            <person name="Howarth C."/>
            <person name="Imamovic A."/>
            <person name="Ireland A."/>
            <person name="Larimer J."/>
            <person name="McCowan C."/>
            <person name="Murphy C."/>
            <person name="Pearson M."/>
            <person name="Poon T.W."/>
            <person name="Priest M."/>
            <person name="Roberts A."/>
            <person name="Saif S."/>
            <person name="Shea T."/>
            <person name="Sisk P."/>
            <person name="Sykes S."/>
            <person name="Wortman J."/>
            <person name="Nusbaum C."/>
            <person name="Birren B."/>
        </authorList>
    </citation>
    <scope>NUCLEOTIDE SEQUENCE [LARGE SCALE GENOMIC DNA]</scope>
    <source>
        <strain evidence="3 4">ATCC 49903</strain>
    </source>
</reference>
<dbReference type="InterPro" id="IPR006684">
    <property type="entry name" value="YbgC/YbaW"/>
</dbReference>
<protein>
    <submittedName>
        <fullName evidence="3">Uncharacterized protein</fullName>
    </submittedName>
</protein>
<dbReference type="Gene3D" id="3.10.129.10">
    <property type="entry name" value="Hotdog Thioesterase"/>
    <property type="match status" value="1"/>
</dbReference>
<dbReference type="PANTHER" id="PTHR31793">
    <property type="entry name" value="4-HYDROXYBENZOYL-COA THIOESTERASE FAMILY MEMBER"/>
    <property type="match status" value="1"/>
</dbReference>
<dbReference type="InterPro" id="IPR050563">
    <property type="entry name" value="4-hydroxybenzoyl-CoA_TE"/>
</dbReference>
<dbReference type="Proteomes" id="UP000015961">
    <property type="component" value="Unassembled WGS sequence"/>
</dbReference>